<dbReference type="AlphaFoldDB" id="B9TIG0"/>
<protein>
    <recommendedName>
        <fullName evidence="3">RNase H type-1 domain-containing protein</fullName>
    </recommendedName>
</protein>
<evidence type="ECO:0000313" key="1">
    <source>
        <dbReference type="EMBL" id="EEF24354.1"/>
    </source>
</evidence>
<evidence type="ECO:0008006" key="3">
    <source>
        <dbReference type="Google" id="ProtNLM"/>
    </source>
</evidence>
<keyword evidence="2" id="KW-1185">Reference proteome</keyword>
<proteinExistence type="predicted"/>
<dbReference type="eggNOG" id="KOG1075">
    <property type="taxonomic scope" value="Eukaryota"/>
</dbReference>
<name>B9TIG0_RICCO</name>
<dbReference type="PANTHER" id="PTHR47723:SF19">
    <property type="entry name" value="POLYNUCLEOTIDYL TRANSFERASE, RIBONUCLEASE H-LIKE SUPERFAMILY PROTEIN"/>
    <property type="match status" value="1"/>
</dbReference>
<reference evidence="2" key="1">
    <citation type="journal article" date="2010" name="Nat. Biotechnol.">
        <title>Draft genome sequence of the oilseed species Ricinus communis.</title>
        <authorList>
            <person name="Chan A.P."/>
            <person name="Crabtree J."/>
            <person name="Zhao Q."/>
            <person name="Lorenzi H."/>
            <person name="Orvis J."/>
            <person name="Puiu D."/>
            <person name="Melake-Berhan A."/>
            <person name="Jones K.M."/>
            <person name="Redman J."/>
            <person name="Chen G."/>
            <person name="Cahoon E.B."/>
            <person name="Gedil M."/>
            <person name="Stanke M."/>
            <person name="Haas B.J."/>
            <person name="Wortman J.R."/>
            <person name="Fraser-Liggett C.M."/>
            <person name="Ravel J."/>
            <person name="Rabinowicz P.D."/>
        </authorList>
    </citation>
    <scope>NUCLEOTIDE SEQUENCE [LARGE SCALE GENOMIC DNA]</scope>
    <source>
        <strain evidence="2">cv. Hale</strain>
    </source>
</reference>
<gene>
    <name evidence="1" type="ORF">RCOM_1882200</name>
</gene>
<dbReference type="Proteomes" id="UP000008311">
    <property type="component" value="Unassembled WGS sequence"/>
</dbReference>
<dbReference type="InterPro" id="IPR053151">
    <property type="entry name" value="RNase_H-like"/>
</dbReference>
<sequence>NIKVSMEDKATSAVMGKRRRVSLISWKAPKDDWVKANIDGSVIEGSFLAAAGGVIKDSIGTWKGGFAIKIGIGSKLIERDWEVFVKHVYLVANLVIDFMAEVAMKLSFGCHRFYNPSGGLDGWLKHDIVDVAYPRSVVAGL</sequence>
<dbReference type="EMBL" id="EQ982522">
    <property type="protein sequence ID" value="EEF24354.1"/>
    <property type="molecule type" value="Genomic_DNA"/>
</dbReference>
<dbReference type="InParanoid" id="B9TIG0"/>
<evidence type="ECO:0000313" key="2">
    <source>
        <dbReference type="Proteomes" id="UP000008311"/>
    </source>
</evidence>
<organism evidence="1 2">
    <name type="scientific">Ricinus communis</name>
    <name type="common">Castor bean</name>
    <dbReference type="NCBI Taxonomy" id="3988"/>
    <lineage>
        <taxon>Eukaryota</taxon>
        <taxon>Viridiplantae</taxon>
        <taxon>Streptophyta</taxon>
        <taxon>Embryophyta</taxon>
        <taxon>Tracheophyta</taxon>
        <taxon>Spermatophyta</taxon>
        <taxon>Magnoliopsida</taxon>
        <taxon>eudicotyledons</taxon>
        <taxon>Gunneridae</taxon>
        <taxon>Pentapetalae</taxon>
        <taxon>rosids</taxon>
        <taxon>fabids</taxon>
        <taxon>Malpighiales</taxon>
        <taxon>Euphorbiaceae</taxon>
        <taxon>Acalyphoideae</taxon>
        <taxon>Acalypheae</taxon>
        <taxon>Ricinus</taxon>
    </lineage>
</organism>
<accession>B9TIG0</accession>
<feature type="non-terminal residue" evidence="1">
    <location>
        <position position="1"/>
    </location>
</feature>
<dbReference type="PANTHER" id="PTHR47723">
    <property type="entry name" value="OS05G0353850 PROTEIN"/>
    <property type="match status" value="1"/>
</dbReference>